<keyword evidence="3 5" id="KW-0326">Glycosidase</keyword>
<evidence type="ECO:0000256" key="1">
    <source>
        <dbReference type="ARBA" id="ARBA00010838"/>
    </source>
</evidence>
<dbReference type="GO" id="GO:0016052">
    <property type="term" value="P:carbohydrate catabolic process"/>
    <property type="evidence" value="ECO:0007669"/>
    <property type="project" value="TreeGrafter"/>
</dbReference>
<evidence type="ECO:0000313" key="6">
    <source>
        <dbReference type="Proteomes" id="UP000255518"/>
    </source>
</evidence>
<dbReference type="SUPFAM" id="SSF51445">
    <property type="entry name" value="(Trans)glycosidases"/>
    <property type="match status" value="1"/>
</dbReference>
<keyword evidence="2 5" id="KW-0378">Hydrolase</keyword>
<evidence type="ECO:0000256" key="4">
    <source>
        <dbReference type="RuleBase" id="RU003690"/>
    </source>
</evidence>
<dbReference type="GO" id="GO:0008706">
    <property type="term" value="F:6-phospho-beta-glucosidase activity"/>
    <property type="evidence" value="ECO:0007669"/>
    <property type="project" value="UniProtKB-EC"/>
</dbReference>
<accession>A0A377UWJ8</accession>
<dbReference type="GO" id="GO:0005829">
    <property type="term" value="C:cytosol"/>
    <property type="evidence" value="ECO:0007669"/>
    <property type="project" value="TreeGrafter"/>
</dbReference>
<dbReference type="Proteomes" id="UP000255518">
    <property type="component" value="Unassembled WGS sequence"/>
</dbReference>
<name>A0A377UWJ8_KLEPN</name>
<dbReference type="AlphaFoldDB" id="A0A377UWJ8"/>
<protein>
    <submittedName>
        <fullName evidence="5">Putative family 1 glycoside hydrolase</fullName>
        <ecNumber evidence="5">3.2.1.86</ecNumber>
    </submittedName>
</protein>
<proteinExistence type="inferred from homology"/>
<evidence type="ECO:0000256" key="2">
    <source>
        <dbReference type="ARBA" id="ARBA00022801"/>
    </source>
</evidence>
<dbReference type="PANTHER" id="PTHR10353:SF122">
    <property type="entry name" value="6-PHOSPHO-BETA-GLUCOSIDASE ASCB-RELATED"/>
    <property type="match status" value="1"/>
</dbReference>
<evidence type="ECO:0000313" key="5">
    <source>
        <dbReference type="EMBL" id="STT02377.1"/>
    </source>
</evidence>
<gene>
    <name evidence="5" type="primary">bglA_1</name>
    <name evidence="5" type="ORF">NCTC13443_02728</name>
</gene>
<dbReference type="InterPro" id="IPR017853">
    <property type="entry name" value="GH"/>
</dbReference>
<dbReference type="FunFam" id="3.20.20.80:FF:000004">
    <property type="entry name" value="Beta-glucosidase 6-phospho-beta-glucosidase"/>
    <property type="match status" value="1"/>
</dbReference>
<dbReference type="PANTHER" id="PTHR10353">
    <property type="entry name" value="GLYCOSYL HYDROLASE"/>
    <property type="match status" value="1"/>
</dbReference>
<dbReference type="Pfam" id="PF00232">
    <property type="entry name" value="Glyco_hydro_1"/>
    <property type="match status" value="1"/>
</dbReference>
<dbReference type="Gene3D" id="3.20.20.80">
    <property type="entry name" value="Glycosidases"/>
    <property type="match status" value="1"/>
</dbReference>
<comment type="similarity">
    <text evidence="1 4">Belongs to the glycosyl hydrolase 1 family.</text>
</comment>
<dbReference type="PRINTS" id="PR00131">
    <property type="entry name" value="GLHYDRLASE1"/>
</dbReference>
<evidence type="ECO:0000256" key="3">
    <source>
        <dbReference type="ARBA" id="ARBA00023295"/>
    </source>
</evidence>
<organism evidence="5 6">
    <name type="scientific">Klebsiella pneumoniae</name>
    <dbReference type="NCBI Taxonomy" id="573"/>
    <lineage>
        <taxon>Bacteria</taxon>
        <taxon>Pseudomonadati</taxon>
        <taxon>Pseudomonadota</taxon>
        <taxon>Gammaproteobacteria</taxon>
        <taxon>Enterobacterales</taxon>
        <taxon>Enterobacteriaceae</taxon>
        <taxon>Klebsiella/Raoultella group</taxon>
        <taxon>Klebsiella</taxon>
        <taxon>Klebsiella pneumoniae complex</taxon>
    </lineage>
</organism>
<dbReference type="EMBL" id="UGKT01000001">
    <property type="protein sequence ID" value="STT02377.1"/>
    <property type="molecule type" value="Genomic_DNA"/>
</dbReference>
<sequence>MKNRLPADFLWGNSVSSMQTEGAWNEDGKGMSVYDIRQPAEFASDWKVATDSYHRYREDFDLMQDLGMNCYRFQIAWSRVCPDGDGEFNEQGIAFYHQFIDELIARGIEPMICLYHFDMPLSLAERYNGFTDRRVMDAFIRYGQKMIACYGDKVKYWLTFNEQNLYHSPEAFLISGYLQGEKTLRELYLIQHHVMMAHVHLTHYLHQTKPQCLMGGMLAHALVYPATCKPRDILCAQQLDEFLNQNLLRAYAGEGYSPEVMHFVAAEGFDDIYRPEDLALMATVKVDYLAFSYYASRTLNSDAIPPGTAVNNYMLFGNQDNPFLKATEWNWQIDPLGFRTIITRYYNDWRLPVFPIENGIGVIESWDGEHPIADDYRIAYHRDHINAMKAAIFEDGAQVIGYLGWGLIDILSSQGDMRKRYGVVYVNRENHDLKDLRRVPKKSYAWLKQVFRSNGEADVTLPWRSDGVSSPPATH</sequence>
<reference evidence="5 6" key="1">
    <citation type="submission" date="2018-06" db="EMBL/GenBank/DDBJ databases">
        <authorList>
            <consortium name="Pathogen Informatics"/>
            <person name="Doyle S."/>
        </authorList>
    </citation>
    <scope>NUCLEOTIDE SEQUENCE [LARGE SCALE GENOMIC DNA]</scope>
    <source>
        <strain evidence="5 6">NCTC13443</strain>
    </source>
</reference>
<dbReference type="EC" id="3.2.1.86" evidence="5"/>
<dbReference type="InterPro" id="IPR001360">
    <property type="entry name" value="Glyco_hydro_1"/>
</dbReference>